<evidence type="ECO:0000313" key="3">
    <source>
        <dbReference type="Proteomes" id="UP001177769"/>
    </source>
</evidence>
<evidence type="ECO:0000256" key="1">
    <source>
        <dbReference type="SAM" id="SignalP"/>
    </source>
</evidence>
<keyword evidence="1" id="KW-0732">Signal</keyword>
<reference evidence="2" key="1">
    <citation type="submission" date="2023-01" db="EMBL/GenBank/DDBJ databases">
        <title>Whole genome sequence of Paucibacter sp. S2-9 isolated from pond sediment.</title>
        <authorList>
            <person name="Jung J.Y."/>
        </authorList>
    </citation>
    <scope>NUCLEOTIDE SEQUENCE</scope>
    <source>
        <strain evidence="2">S2-9</strain>
    </source>
</reference>
<dbReference type="EMBL" id="CP116346">
    <property type="protein sequence ID" value="WIT10963.1"/>
    <property type="molecule type" value="Genomic_DNA"/>
</dbReference>
<dbReference type="RefSeq" id="WP_285232041.1">
    <property type="nucleotide sequence ID" value="NZ_CP116346.1"/>
</dbReference>
<dbReference type="KEGG" id="pais:PFX98_18925"/>
<evidence type="ECO:0000313" key="2">
    <source>
        <dbReference type="EMBL" id="WIT10963.1"/>
    </source>
</evidence>
<dbReference type="Gene3D" id="2.150.10.10">
    <property type="entry name" value="Serralysin-like metalloprotease, C-terminal"/>
    <property type="match status" value="1"/>
</dbReference>
<feature type="signal peptide" evidence="1">
    <location>
        <begin position="1"/>
        <end position="25"/>
    </location>
</feature>
<sequence length="241" mass="24429">MQLLRTLGLSAVLTVALCLAGAAQAQPVVSSAQRLANLETTVAALSQTVASLQAANTAQASTIATLQTALSKEVADRKAYADAAAANALASAKSYGDGLVSPLNDKLAHFSRSGNEIYITGANLHLRNGTGLTYQTLNGLGNLTIGYNELRGGSGAVNTRSGSHNLILGFNQNYSHAGALLLGAVNSSSNYFASVLGGTGNVSGGYYSAVVGGYDNQATGNWSTVLGGQGVRASTQLAHIP</sequence>
<dbReference type="Proteomes" id="UP001177769">
    <property type="component" value="Chromosome"/>
</dbReference>
<accession>A0AA95NC30</accession>
<keyword evidence="3" id="KW-1185">Reference proteome</keyword>
<name>A0AA95NC30_9BURK</name>
<feature type="chain" id="PRO_5041740093" evidence="1">
    <location>
        <begin position="26"/>
        <end position="241"/>
    </location>
</feature>
<dbReference type="InterPro" id="IPR011049">
    <property type="entry name" value="Serralysin-like_metalloprot_C"/>
</dbReference>
<protein>
    <submittedName>
        <fullName evidence="2">Uncharacterized protein</fullName>
    </submittedName>
</protein>
<proteinExistence type="predicted"/>
<gene>
    <name evidence="2" type="ORF">PFX98_18925</name>
</gene>
<dbReference type="AlphaFoldDB" id="A0AA95NC30"/>
<organism evidence="2 3">
    <name type="scientific">Paucibacter sediminis</name>
    <dbReference type="NCBI Taxonomy" id="3019553"/>
    <lineage>
        <taxon>Bacteria</taxon>
        <taxon>Pseudomonadati</taxon>
        <taxon>Pseudomonadota</taxon>
        <taxon>Betaproteobacteria</taxon>
        <taxon>Burkholderiales</taxon>
        <taxon>Sphaerotilaceae</taxon>
        <taxon>Roseateles</taxon>
    </lineage>
</organism>